<sequence>MAGNNSTQPVKSVLDAMMDDLGNNRLEDLLDGEDNHNSHHRPALSANTTNVARTVQLQGGSRRRNSLADMYYAAIENGEFNDDNAAGVEGLDPLDGGNAHRAKNNAVRPPSAPLNNHKRTIDSTGSFPKRPKYDPSRPTYRQGNSRRPSSNGNADGSRVSPFGVIIPPNGEVRTWGSGSIPNRPAGRGRPVNGQKHSFAGPPTPITGRSHGNGGFLPGPQKIDIQGIEADHLTTSWQPPHLREASENQSIAPPVPVSPHQGSLSLTEATAETIVLDQSSNARSLTTLDARTIFFQADVLLPNQIGVGDKLAKSRIVIYELFAAPIGIWELTVKGIKVIRGDVRELLEILPDGSKAFLRRWPNKTQVRSEPLRFSDVNEAEIFTHEANLRRAQYSHSSEPIHTETAFDLLPVRDVVTPSGTKETPEKAITPNIISNSIGRSDTKVDTPCLVSSQPNQPGPKKSDLEEPKLAGWAIEDVQPKVETQPHTPSISLTTVQVGSTPTKPGTYNHKRTGSGSSGSDLIDLSPNSATGSRNDYKQSETVESCTTLGFGTPEGLLSNQGESSAPRHCFAPLKEYGVSLRKTETHSAEEVIRALRDVKILDDVPALEGQSGDPLQILRGGSAYHKTLARKARLLAIALEGSSGQTLNTDFVASLLHLAELDEFLNLPHEHQKKTLAALYTVVRRGRPRIIRTRDEICALRSGWEPCPEAIKEFNKLVKAGWARGHSRSSTNDTMSWITNQLAAVQINYFEGVAPRDVSGWLTNHGMPTSSADALEQPWTVPGEIDSYMPCYSRYMPHVVSWSCAVTYCVSPFHNAVPGHRKRKADEDADEMSVSPSSSPAAQSRQLVRPTKRVRSSDPTGRPLSLSRLLETLDVTQLRTVLQTICERQPEIGEEVVKGAPRPSVECALQVLSDYQARLQAAFPYGGSSSDYTYFRVKQPLIALLDALADFTPQYLPPNEPQAAVSLQFLDGATKLIQSLPEWESQGYRHHKENAYDEISKAWAFVITEASKKGAGFVLHSDGWDQTLAKHNQQAGGRLHSAMSAMAANVGWVDGNSNGGSSMPSSNAASLVDQLMAGNYVSSVRVGPW</sequence>
<protein>
    <submittedName>
        <fullName evidence="1">Uncharacterized protein</fullName>
    </submittedName>
</protein>
<keyword evidence="2" id="KW-1185">Reference proteome</keyword>
<gene>
    <name evidence="1" type="ORF">O1611_g4364</name>
</gene>
<accession>A0ACC2JPU9</accession>
<reference evidence="1" key="1">
    <citation type="submission" date="2022-12" db="EMBL/GenBank/DDBJ databases">
        <title>Genome Sequence of Lasiodiplodia mahajangana.</title>
        <authorList>
            <person name="Buettner E."/>
        </authorList>
    </citation>
    <scope>NUCLEOTIDE SEQUENCE</scope>
    <source>
        <strain evidence="1">VT137</strain>
    </source>
</reference>
<dbReference type="EMBL" id="JAPUUL010000814">
    <property type="protein sequence ID" value="KAJ8129268.1"/>
    <property type="molecule type" value="Genomic_DNA"/>
</dbReference>
<organism evidence="1 2">
    <name type="scientific">Lasiodiplodia mahajangana</name>
    <dbReference type="NCBI Taxonomy" id="1108764"/>
    <lineage>
        <taxon>Eukaryota</taxon>
        <taxon>Fungi</taxon>
        <taxon>Dikarya</taxon>
        <taxon>Ascomycota</taxon>
        <taxon>Pezizomycotina</taxon>
        <taxon>Dothideomycetes</taxon>
        <taxon>Dothideomycetes incertae sedis</taxon>
        <taxon>Botryosphaeriales</taxon>
        <taxon>Botryosphaeriaceae</taxon>
        <taxon>Lasiodiplodia</taxon>
    </lineage>
</organism>
<comment type="caution">
    <text evidence="1">The sequence shown here is derived from an EMBL/GenBank/DDBJ whole genome shotgun (WGS) entry which is preliminary data.</text>
</comment>
<evidence type="ECO:0000313" key="2">
    <source>
        <dbReference type="Proteomes" id="UP001153332"/>
    </source>
</evidence>
<dbReference type="Proteomes" id="UP001153332">
    <property type="component" value="Unassembled WGS sequence"/>
</dbReference>
<evidence type="ECO:0000313" key="1">
    <source>
        <dbReference type="EMBL" id="KAJ8129268.1"/>
    </source>
</evidence>
<proteinExistence type="predicted"/>
<name>A0ACC2JPU9_9PEZI</name>